<evidence type="ECO:0000256" key="2">
    <source>
        <dbReference type="ARBA" id="ARBA00008963"/>
    </source>
</evidence>
<evidence type="ECO:0000256" key="7">
    <source>
        <dbReference type="ARBA" id="ARBA00023278"/>
    </source>
</evidence>
<keyword evidence="5" id="KW-0372">Hormone</keyword>
<evidence type="ECO:0000256" key="8">
    <source>
        <dbReference type="SAM" id="MobiDB-lite"/>
    </source>
</evidence>
<dbReference type="InterPro" id="IPR033250">
    <property type="entry name" value="CEP"/>
</dbReference>
<evidence type="ECO:0000256" key="5">
    <source>
        <dbReference type="ARBA" id="ARBA00022702"/>
    </source>
</evidence>
<dbReference type="EMBL" id="JARPOI010000007">
    <property type="protein sequence ID" value="KAJ9177232.1"/>
    <property type="molecule type" value="Genomic_DNA"/>
</dbReference>
<dbReference type="PANTHER" id="PTHR33348:SF40">
    <property type="entry name" value="PRECURSOR OF CEP3"/>
    <property type="match status" value="1"/>
</dbReference>
<accession>A0ABQ9MAB5</accession>
<comment type="caution">
    <text evidence="10">The sequence shown here is derived from an EMBL/GenBank/DDBJ whole genome shotgun (WGS) entry which is preliminary data.</text>
</comment>
<evidence type="ECO:0000256" key="6">
    <source>
        <dbReference type="ARBA" id="ARBA00022729"/>
    </source>
</evidence>
<feature type="region of interest" description="Disordered" evidence="8">
    <location>
        <begin position="56"/>
        <end position="120"/>
    </location>
</feature>
<evidence type="ECO:0000256" key="4">
    <source>
        <dbReference type="ARBA" id="ARBA00022525"/>
    </source>
</evidence>
<feature type="chain" id="PRO_5046854250" evidence="9">
    <location>
        <begin position="27"/>
        <end position="120"/>
    </location>
</feature>
<comment type="subcellular location">
    <subcellularLocation>
        <location evidence="1">Secreted</location>
        <location evidence="1">Extracellular space</location>
        <location evidence="1">Apoplast</location>
    </subcellularLocation>
</comment>
<keyword evidence="11" id="KW-1185">Reference proteome</keyword>
<proteinExistence type="inferred from homology"/>
<gene>
    <name evidence="10" type="ORF">P3X46_012470</name>
</gene>
<feature type="signal peptide" evidence="9">
    <location>
        <begin position="1"/>
        <end position="26"/>
    </location>
</feature>
<name>A0ABQ9MAB5_HEVBR</name>
<dbReference type="Proteomes" id="UP001174677">
    <property type="component" value="Chromosome 7"/>
</dbReference>
<evidence type="ECO:0000256" key="9">
    <source>
        <dbReference type="SAM" id="SignalP"/>
    </source>
</evidence>
<evidence type="ECO:0000256" key="3">
    <source>
        <dbReference type="ARBA" id="ARBA00022523"/>
    </source>
</evidence>
<keyword evidence="7" id="KW-0379">Hydroxylation</keyword>
<keyword evidence="3" id="KW-0052">Apoplast</keyword>
<keyword evidence="4" id="KW-0964">Secreted</keyword>
<keyword evidence="6 9" id="KW-0732">Signal</keyword>
<protein>
    <submittedName>
        <fullName evidence="10">Uncharacterized protein</fullName>
    </submittedName>
</protein>
<organism evidence="10 11">
    <name type="scientific">Hevea brasiliensis</name>
    <name type="common">Para rubber tree</name>
    <name type="synonym">Siphonia brasiliensis</name>
    <dbReference type="NCBI Taxonomy" id="3981"/>
    <lineage>
        <taxon>Eukaryota</taxon>
        <taxon>Viridiplantae</taxon>
        <taxon>Streptophyta</taxon>
        <taxon>Embryophyta</taxon>
        <taxon>Tracheophyta</taxon>
        <taxon>Spermatophyta</taxon>
        <taxon>Magnoliopsida</taxon>
        <taxon>eudicotyledons</taxon>
        <taxon>Gunneridae</taxon>
        <taxon>Pentapetalae</taxon>
        <taxon>rosids</taxon>
        <taxon>fabids</taxon>
        <taxon>Malpighiales</taxon>
        <taxon>Euphorbiaceae</taxon>
        <taxon>Crotonoideae</taxon>
        <taxon>Micrandreae</taxon>
        <taxon>Hevea</taxon>
    </lineage>
</organism>
<comment type="similarity">
    <text evidence="2">Belongs to the C-terminally encoded plant signaling peptide (CEP) family.</text>
</comment>
<evidence type="ECO:0000313" key="10">
    <source>
        <dbReference type="EMBL" id="KAJ9177232.1"/>
    </source>
</evidence>
<evidence type="ECO:0000313" key="11">
    <source>
        <dbReference type="Proteomes" id="UP001174677"/>
    </source>
</evidence>
<reference evidence="10" key="1">
    <citation type="journal article" date="2023" name="Plant Biotechnol. J.">
        <title>Chromosome-level wild Hevea brasiliensis genome provides new tools for genomic-assisted breeding and valuable loci to elevate rubber yield.</title>
        <authorList>
            <person name="Cheng H."/>
            <person name="Song X."/>
            <person name="Hu Y."/>
            <person name="Wu T."/>
            <person name="Yang Q."/>
            <person name="An Z."/>
            <person name="Feng S."/>
            <person name="Deng Z."/>
            <person name="Wu W."/>
            <person name="Zeng X."/>
            <person name="Tu M."/>
            <person name="Wang X."/>
            <person name="Huang H."/>
        </authorList>
    </citation>
    <scope>NUCLEOTIDE SEQUENCE</scope>
    <source>
        <strain evidence="10">MT/VB/25A 57/8</strain>
    </source>
</reference>
<dbReference type="PANTHER" id="PTHR33348">
    <property type="entry name" value="PRECURSOR OF CEP5"/>
    <property type="match status" value="1"/>
</dbReference>
<sequence>MAQTNLLFACIFFMLIFSQEIHSVDGRHLKLERKHKFSKLRTSSKFEKQQTRFVDKHNVHGDNDSDVEVPTTIWSPPATPVPAGAVIGEPGSSPPPPGHVDDFRPTAPGHSPGVGHSIQN</sequence>
<evidence type="ECO:0000256" key="1">
    <source>
        <dbReference type="ARBA" id="ARBA00004271"/>
    </source>
</evidence>